<accession>A0A1D3DUC8</accession>
<evidence type="ECO:0000313" key="2">
    <source>
        <dbReference type="Proteomes" id="UP000095329"/>
    </source>
</evidence>
<gene>
    <name evidence="1" type="ORF">J116_016980</name>
</gene>
<dbReference type="OrthoDB" id="3213425at2"/>
<organism evidence="1 2">
    <name type="scientific">Streptomyces thermolilacinus SPC6</name>
    <dbReference type="NCBI Taxonomy" id="1306406"/>
    <lineage>
        <taxon>Bacteria</taxon>
        <taxon>Bacillati</taxon>
        <taxon>Actinomycetota</taxon>
        <taxon>Actinomycetes</taxon>
        <taxon>Kitasatosporales</taxon>
        <taxon>Streptomycetaceae</taxon>
        <taxon>Streptomyces</taxon>
    </lineage>
</organism>
<proteinExistence type="predicted"/>
<dbReference type="AlphaFoldDB" id="A0A1D3DUC8"/>
<sequence>MAARTRTPNEALARLMAEAGIGNEQLARKVNAAGTELGLRLRYDKSAVSHWLKGSVPKAEARPAVAEALGRLLGRPVTSAELGWGASAWPGTEPDVATGVMELSLADMDPSRRGVLGAGLYSATLLVPGFRELVGRADAVRAGRAVRIGGGDVVTVRRMTDKVAEILDEIGAGHARPMAAAFLANTVGPYLKASGPERVRRDMRAAAADLVYLTGWMAMYEERQGLGQRYYVKALRLAGEAEDHVTYCRTLRGMSLQASHLGYGPKALELADGAAAAAPSAGPRLVAFLRGQQAHASAMVGDRRGALARLGETEAALARADNRRDAVGGYDEAAYFFHEAHVRWCLGDGEGSVRSLRRSNAARAGEEREGRLHCLGVIAERQFRMRHVEAACGTWHTFLDAYLGLSSARGDAHLATLLRALPPYRALPAARHLEERARDVAALKAA</sequence>
<evidence type="ECO:0008006" key="3">
    <source>
        <dbReference type="Google" id="ProtNLM"/>
    </source>
</evidence>
<dbReference type="EMBL" id="ASHX02000001">
    <property type="protein sequence ID" value="OEJ95918.1"/>
    <property type="molecule type" value="Genomic_DNA"/>
</dbReference>
<protein>
    <recommendedName>
        <fullName evidence="3">Transcriptional regulator</fullName>
    </recommendedName>
</protein>
<reference evidence="1 2" key="1">
    <citation type="journal article" date="2013" name="Genome Announc.">
        <title>Genome Sequence of Streptomyces violaceusniger Strain SPC6, a Halotolerant Streptomycete That Exhibits Rapid Growth and Development.</title>
        <authorList>
            <person name="Chen X."/>
            <person name="Zhang B."/>
            <person name="Zhang W."/>
            <person name="Wu X."/>
            <person name="Zhang M."/>
            <person name="Chen T."/>
            <person name="Liu G."/>
            <person name="Dyson P."/>
        </authorList>
    </citation>
    <scope>NUCLEOTIDE SEQUENCE [LARGE SCALE GENOMIC DNA]</scope>
    <source>
        <strain evidence="1 2">SPC6</strain>
    </source>
</reference>
<evidence type="ECO:0000313" key="1">
    <source>
        <dbReference type="EMBL" id="OEJ95918.1"/>
    </source>
</evidence>
<comment type="caution">
    <text evidence="1">The sequence shown here is derived from an EMBL/GenBank/DDBJ whole genome shotgun (WGS) entry which is preliminary data.</text>
</comment>
<dbReference type="STRING" id="1306406.J116_016980"/>
<dbReference type="Proteomes" id="UP000095329">
    <property type="component" value="Unassembled WGS sequence"/>
</dbReference>
<dbReference type="RefSeq" id="WP_023588274.1">
    <property type="nucleotide sequence ID" value="NZ_ASHX02000001.1"/>
</dbReference>
<dbReference type="eggNOG" id="COG0457">
    <property type="taxonomic scope" value="Bacteria"/>
</dbReference>
<keyword evidence="2" id="KW-1185">Reference proteome</keyword>
<name>A0A1D3DUC8_9ACTN</name>